<dbReference type="VEuPathDB" id="TriTrypDB:TCSYLVIO_008887"/>
<dbReference type="CDD" id="cd01639">
    <property type="entry name" value="IMPase"/>
    <property type="match status" value="1"/>
</dbReference>
<name>A0A2V2VHH3_TRYCR</name>
<dbReference type="GO" id="GO:0046872">
    <property type="term" value="F:metal ion binding"/>
    <property type="evidence" value="ECO:0007669"/>
    <property type="project" value="UniProtKB-KW"/>
</dbReference>
<comment type="cofactor">
    <cofactor evidence="1 7 8">
        <name>Mg(2+)</name>
        <dbReference type="ChEBI" id="CHEBI:18420"/>
    </cofactor>
</comment>
<dbReference type="VEuPathDB" id="TriTrypDB:TcCLB.507047.120"/>
<evidence type="ECO:0000256" key="7">
    <source>
        <dbReference type="PIRSR" id="PIRSR600760-2"/>
    </source>
</evidence>
<dbReference type="InterPro" id="IPR020550">
    <property type="entry name" value="Inositol_monophosphatase_CS"/>
</dbReference>
<keyword evidence="4 7" id="KW-0479">Metal-binding</keyword>
<dbReference type="VEuPathDB" id="TriTrypDB:TCDM_05171"/>
<protein>
    <recommendedName>
        <fullName evidence="8">Inositol-1-monophosphatase</fullName>
        <ecNumber evidence="8">3.1.3.25</ecNumber>
    </recommendedName>
</protein>
<dbReference type="InterPro" id="IPR033942">
    <property type="entry name" value="IMPase"/>
</dbReference>
<dbReference type="VEuPathDB" id="TriTrypDB:TcBrA4_0134390"/>
<dbReference type="VEuPathDB" id="TriTrypDB:C3747_23g341"/>
<dbReference type="VEuPathDB" id="TriTrypDB:TcCLB.509179.140"/>
<dbReference type="SUPFAM" id="SSF56655">
    <property type="entry name" value="Carbohydrate phosphatase"/>
    <property type="match status" value="1"/>
</dbReference>
<dbReference type="PANTHER" id="PTHR20854:SF22">
    <property type="entry name" value="INOSITOL-1-MONOPHOSPHATASE"/>
    <property type="match status" value="1"/>
</dbReference>
<evidence type="ECO:0000256" key="5">
    <source>
        <dbReference type="ARBA" id="ARBA00022801"/>
    </source>
</evidence>
<evidence type="ECO:0000256" key="1">
    <source>
        <dbReference type="ARBA" id="ARBA00001946"/>
    </source>
</evidence>
<dbReference type="GO" id="GO:0046854">
    <property type="term" value="P:phosphatidylinositol phosphate biosynthetic process"/>
    <property type="evidence" value="ECO:0007669"/>
    <property type="project" value="InterPro"/>
</dbReference>
<dbReference type="UniPathway" id="UPA00823">
    <property type="reaction ID" value="UER00788"/>
</dbReference>
<proteinExistence type="inferred from homology"/>
<dbReference type="VEuPathDB" id="TriTrypDB:TcYC6_0049220"/>
<evidence type="ECO:0000256" key="4">
    <source>
        <dbReference type="ARBA" id="ARBA00022723"/>
    </source>
</evidence>
<dbReference type="PRINTS" id="PR00378">
    <property type="entry name" value="LIIMPHPHTASE"/>
</dbReference>
<accession>A0A2V2VHH3</accession>
<dbReference type="GO" id="GO:0007165">
    <property type="term" value="P:signal transduction"/>
    <property type="evidence" value="ECO:0007669"/>
    <property type="project" value="TreeGrafter"/>
</dbReference>
<feature type="binding site" evidence="7">
    <location>
        <position position="224"/>
    </location>
    <ligand>
        <name>Mg(2+)</name>
        <dbReference type="ChEBI" id="CHEBI:18420"/>
        <label>1</label>
        <note>catalytic</note>
    </ligand>
</feature>
<evidence type="ECO:0000256" key="2">
    <source>
        <dbReference type="ARBA" id="ARBA00005152"/>
    </source>
</evidence>
<dbReference type="OrthoDB" id="10254945at2759"/>
<dbReference type="VEuPathDB" id="TriTrypDB:TcCL_NonESM03094"/>
<evidence type="ECO:0000256" key="3">
    <source>
        <dbReference type="ARBA" id="ARBA00009759"/>
    </source>
</evidence>
<dbReference type="PANTHER" id="PTHR20854">
    <property type="entry name" value="INOSITOL MONOPHOSPHATASE"/>
    <property type="match status" value="1"/>
</dbReference>
<dbReference type="VEuPathDB" id="TriTrypDB:ECC02_001514"/>
<dbReference type="VEuPathDB" id="TriTrypDB:BCY84_16786"/>
<organism evidence="9 10">
    <name type="scientific">Trypanosoma cruzi</name>
    <dbReference type="NCBI Taxonomy" id="5693"/>
    <lineage>
        <taxon>Eukaryota</taxon>
        <taxon>Discoba</taxon>
        <taxon>Euglenozoa</taxon>
        <taxon>Kinetoplastea</taxon>
        <taxon>Metakinetoplastina</taxon>
        <taxon>Trypanosomatida</taxon>
        <taxon>Trypanosomatidae</taxon>
        <taxon>Trypanosoma</taxon>
        <taxon>Schizotrypanum</taxon>
    </lineage>
</organism>
<dbReference type="VEuPathDB" id="TriTrypDB:C4B63_25g252"/>
<dbReference type="PROSITE" id="PS00630">
    <property type="entry name" value="IMP_2"/>
    <property type="match status" value="1"/>
</dbReference>
<comment type="similarity">
    <text evidence="3 8">Belongs to the inositol monophosphatase superfamily.</text>
</comment>
<comment type="catalytic activity">
    <reaction evidence="8">
        <text>a myo-inositol phosphate + H2O = myo-inositol + phosphate</text>
        <dbReference type="Rhea" id="RHEA:24056"/>
        <dbReference type="ChEBI" id="CHEBI:15377"/>
        <dbReference type="ChEBI" id="CHEBI:17268"/>
        <dbReference type="ChEBI" id="CHEBI:43474"/>
        <dbReference type="ChEBI" id="CHEBI:84139"/>
        <dbReference type="EC" id="3.1.3.25"/>
    </reaction>
</comment>
<feature type="binding site" evidence="7">
    <location>
        <position position="96"/>
    </location>
    <ligand>
        <name>Mg(2+)</name>
        <dbReference type="ChEBI" id="CHEBI:18420"/>
        <label>1</label>
        <note>catalytic</note>
    </ligand>
</feature>
<dbReference type="Gene3D" id="3.40.190.80">
    <property type="match status" value="1"/>
</dbReference>
<comment type="pathway">
    <text evidence="2 8">Polyol metabolism; myo-inositol biosynthesis; myo-inositol from D-glucose 6-phosphate: step 2/2.</text>
</comment>
<sequence length="283" mass="30920">MAISDAELDIAVELALRAAHVAASIIEKAMAERENTLLDINTKVNSVDLVTQYDKQCEEEILTILRTGTPQYDILSEETYSDVGLSDKPTWVVDPIDGTTSFVHGLFDCCVSIALVVDKEPILGVVSAPRMHEVYSAVRGHGAYCNGQRTYVSEKRRLEESVVLLHQAVNRSEPAVKSLISIQKELACIPVHAVRNHGSAALDMCFVASGRAELYFEVGIYAWDIAAASIIVREAGGVVHNIDDAQSLDLMSRGFCCANSLELSKVGIDLSKKYKYKESTLGK</sequence>
<evidence type="ECO:0000313" key="9">
    <source>
        <dbReference type="EMBL" id="PWU94658.1"/>
    </source>
</evidence>
<keyword evidence="5 8" id="KW-0378">Hydrolase</keyword>
<comment type="caution">
    <text evidence="9">The sequence shown here is derived from an EMBL/GenBank/DDBJ whole genome shotgun (WGS) entry which is preliminary data.</text>
</comment>
<dbReference type="Pfam" id="PF00459">
    <property type="entry name" value="Inositol_P"/>
    <property type="match status" value="1"/>
</dbReference>
<dbReference type="EMBL" id="PRFA01000025">
    <property type="protein sequence ID" value="PWU94658.1"/>
    <property type="molecule type" value="Genomic_DNA"/>
</dbReference>
<dbReference type="InterPro" id="IPR020583">
    <property type="entry name" value="Inositol_monoP_metal-BS"/>
</dbReference>
<feature type="binding site" evidence="7">
    <location>
        <position position="97"/>
    </location>
    <ligand>
        <name>Mg(2+)</name>
        <dbReference type="ChEBI" id="CHEBI:18420"/>
        <label>1</label>
        <note>catalytic</note>
    </ligand>
</feature>
<dbReference type="GO" id="GO:0006021">
    <property type="term" value="P:inositol biosynthetic process"/>
    <property type="evidence" value="ECO:0007669"/>
    <property type="project" value="UniProtKB-UniPathway"/>
</dbReference>
<dbReference type="InterPro" id="IPR000760">
    <property type="entry name" value="Inositol_monophosphatase-like"/>
</dbReference>
<dbReference type="FunFam" id="3.30.540.10:FF:000033">
    <property type="entry name" value="Inositol-1-monophosphatase"/>
    <property type="match status" value="1"/>
</dbReference>
<dbReference type="InterPro" id="IPR020552">
    <property type="entry name" value="Inositol_monoPase_Li-sen"/>
</dbReference>
<feature type="binding site" evidence="7">
    <location>
        <position position="77"/>
    </location>
    <ligand>
        <name>Mg(2+)</name>
        <dbReference type="ChEBI" id="CHEBI:18420"/>
        <label>1</label>
        <note>catalytic</note>
    </ligand>
</feature>
<dbReference type="VEuPathDB" id="TriTrypDB:TcG_03347"/>
<evidence type="ECO:0000256" key="6">
    <source>
        <dbReference type="ARBA" id="ARBA00022842"/>
    </source>
</evidence>
<dbReference type="PRINTS" id="PR00377">
    <property type="entry name" value="IMPHPHTASES"/>
</dbReference>
<reference evidence="9 10" key="1">
    <citation type="journal article" date="2018" name="Microb. Genom.">
        <title>Expanding an expanded genome: long-read sequencing of Trypanosoma cruzi.</title>
        <authorList>
            <person name="Berna L."/>
            <person name="Rodriguez M."/>
            <person name="Chiribao M.L."/>
            <person name="Parodi-Talice A."/>
            <person name="Pita S."/>
            <person name="Rijo G."/>
            <person name="Alvarez-Valin F."/>
            <person name="Robello C."/>
        </authorList>
    </citation>
    <scope>NUCLEOTIDE SEQUENCE [LARGE SCALE GENOMIC DNA]</scope>
    <source>
        <strain evidence="9 10">Dm28c</strain>
    </source>
</reference>
<dbReference type="GO" id="GO:0008934">
    <property type="term" value="F:inositol monophosphate 1-phosphatase activity"/>
    <property type="evidence" value="ECO:0007669"/>
    <property type="project" value="InterPro"/>
</dbReference>
<dbReference type="PROSITE" id="PS00629">
    <property type="entry name" value="IMP_1"/>
    <property type="match status" value="1"/>
</dbReference>
<feature type="binding site" evidence="7">
    <location>
        <position position="94"/>
    </location>
    <ligand>
        <name>Mg(2+)</name>
        <dbReference type="ChEBI" id="CHEBI:18420"/>
        <label>1</label>
        <note>catalytic</note>
    </ligand>
</feature>
<keyword evidence="6 7" id="KW-0460">Magnesium</keyword>
<dbReference type="AlphaFoldDB" id="A0A2V2VHH3"/>
<gene>
    <name evidence="9" type="ORF">C4B63_25g252</name>
</gene>
<dbReference type="VEuPathDB" id="TriTrypDB:Tc_MARK_7573"/>
<dbReference type="EC" id="3.1.3.25" evidence="8"/>
<dbReference type="Proteomes" id="UP000246121">
    <property type="component" value="Unassembled WGS sequence"/>
</dbReference>
<dbReference type="Gene3D" id="3.30.540.10">
    <property type="entry name" value="Fructose-1,6-Bisphosphatase, subunit A, domain 1"/>
    <property type="match status" value="1"/>
</dbReference>
<evidence type="ECO:0000256" key="8">
    <source>
        <dbReference type="RuleBase" id="RU364068"/>
    </source>
</evidence>
<evidence type="ECO:0000313" key="10">
    <source>
        <dbReference type="Proteomes" id="UP000246121"/>
    </source>
</evidence>